<feature type="non-terminal residue" evidence="2">
    <location>
        <position position="1"/>
    </location>
</feature>
<keyword evidence="3" id="KW-1185">Reference proteome</keyword>
<organism evidence="2 3">
    <name type="scientific">Candidula unifasciata</name>
    <dbReference type="NCBI Taxonomy" id="100452"/>
    <lineage>
        <taxon>Eukaryota</taxon>
        <taxon>Metazoa</taxon>
        <taxon>Spiralia</taxon>
        <taxon>Lophotrochozoa</taxon>
        <taxon>Mollusca</taxon>
        <taxon>Gastropoda</taxon>
        <taxon>Heterobranchia</taxon>
        <taxon>Euthyneura</taxon>
        <taxon>Panpulmonata</taxon>
        <taxon>Eupulmonata</taxon>
        <taxon>Stylommatophora</taxon>
        <taxon>Helicina</taxon>
        <taxon>Helicoidea</taxon>
        <taxon>Geomitridae</taxon>
        <taxon>Candidula</taxon>
    </lineage>
</organism>
<feature type="region of interest" description="Disordered" evidence="1">
    <location>
        <begin position="1"/>
        <end position="79"/>
    </location>
</feature>
<feature type="non-terminal residue" evidence="2">
    <location>
        <position position="111"/>
    </location>
</feature>
<evidence type="ECO:0000313" key="2">
    <source>
        <dbReference type="EMBL" id="CAG5121987.1"/>
    </source>
</evidence>
<comment type="caution">
    <text evidence="2">The sequence shown here is derived from an EMBL/GenBank/DDBJ whole genome shotgun (WGS) entry which is preliminary data.</text>
</comment>
<dbReference type="EMBL" id="CAJHNH020001204">
    <property type="protein sequence ID" value="CAG5121987.1"/>
    <property type="molecule type" value="Genomic_DNA"/>
</dbReference>
<sequence>PLTPSDRSEEDTKDVSGKRSSKVKDTLPTTDLEKLDKERQREQERLRQEKEVEEKASKGTAHGPEESEDLDVEEEKKEEVGVPNIIIDCATRTCVKQLSSVKSEVLPAGTQ</sequence>
<gene>
    <name evidence="2" type="ORF">CUNI_LOCUS7545</name>
</gene>
<reference evidence="2" key="1">
    <citation type="submission" date="2021-04" db="EMBL/GenBank/DDBJ databases">
        <authorList>
            <consortium name="Molecular Ecology Group"/>
        </authorList>
    </citation>
    <scope>NUCLEOTIDE SEQUENCE</scope>
</reference>
<feature type="compositionally biased region" description="Basic and acidic residues" evidence="1">
    <location>
        <begin position="13"/>
        <end position="57"/>
    </location>
</feature>
<proteinExistence type="predicted"/>
<evidence type="ECO:0000313" key="3">
    <source>
        <dbReference type="Proteomes" id="UP000678393"/>
    </source>
</evidence>
<dbReference type="Proteomes" id="UP000678393">
    <property type="component" value="Unassembled WGS sequence"/>
</dbReference>
<accession>A0A8S3YXR4</accession>
<protein>
    <submittedName>
        <fullName evidence="2">Uncharacterized protein</fullName>
    </submittedName>
</protein>
<dbReference type="AlphaFoldDB" id="A0A8S3YXR4"/>
<evidence type="ECO:0000256" key="1">
    <source>
        <dbReference type="SAM" id="MobiDB-lite"/>
    </source>
</evidence>
<name>A0A8S3YXR4_9EUPU</name>